<evidence type="ECO:0000313" key="1">
    <source>
        <dbReference type="EMBL" id="WYW17492.1"/>
    </source>
</evidence>
<gene>
    <name evidence="1" type="ORF">LCL61_18245</name>
</gene>
<reference evidence="1" key="1">
    <citation type="submission" date="2023-10" db="EMBL/GenBank/DDBJ databases">
        <title>Whole genome sequencing of actinobacterial strain Amycolatopsis sp. (BCA-696) identifies the underlying plant growth-promoting genes.</title>
        <authorList>
            <person name="Gandham P."/>
            <person name="Vadla N."/>
            <person name="Saji A."/>
            <person name="Srinivas V."/>
            <person name="Ruperao P."/>
            <person name="Selvanayagam S."/>
            <person name="Saxena R.K."/>
            <person name="Rathore A."/>
            <person name="Gopalakrishnan S."/>
            <person name="Thakur V."/>
        </authorList>
    </citation>
    <scope>NUCLEOTIDE SEQUENCE</scope>
    <source>
        <strain evidence="1">BCA-696</strain>
    </source>
</reference>
<accession>A0ACD5BDX6</accession>
<evidence type="ECO:0000313" key="2">
    <source>
        <dbReference type="Proteomes" id="UP001456344"/>
    </source>
</evidence>
<protein>
    <submittedName>
        <fullName evidence="1">Xaa-Pro peptidase family protein</fullName>
    </submittedName>
</protein>
<keyword evidence="2" id="KW-1185">Reference proteome</keyword>
<sequence>MREGAPDSLPSTGHEGSPAIQSEPVQNRTGDGSLGTAKIFVHVFTHFWTEGKPAVRHYTYLGRTVTGIHSRSVMDLPFDQSRMDTLMEKSGADVVIATTRFSIQHLLGGYRYFFFANLDAIGVSRYLPALVYIKGSPEKSFYIGCGNEEWGTSVFPLWVTDIRNQSWSSVDTANSIVSGLREHGLDNSTIAVEKAFLPFDAAEVLRAALPEAAFVDAHPVLEAIRAIKSPEELELVRTASVGIIESMSATFAASRPGETKIDIVERFRREQTDRGLVFDYCLVSCGSEFNRAPSSRVWQEGEALSLDSGGMYQGYIGDLARMAVAGEPTALMRDLLAEVESVQQSVRAAVAPGRRGGDIFDLADKALAACPHADEMFFVGHGMGLITHEVPRLTGTGPVPYPADHAEAPLEVGMVLSLETTLSNPDVGIVKLEDTLIVTEDGWEAPGDEARGWNRPLSGGGE</sequence>
<name>A0ACD5BDX6_9PSEU</name>
<proteinExistence type="predicted"/>
<dbReference type="EMBL" id="CP150484">
    <property type="protein sequence ID" value="WYW17492.1"/>
    <property type="molecule type" value="Genomic_DNA"/>
</dbReference>
<dbReference type="Proteomes" id="UP001456344">
    <property type="component" value="Chromosome"/>
</dbReference>
<organism evidence="1 2">
    <name type="scientific">Amycolatopsis coloradensis</name>
    <dbReference type="NCBI Taxonomy" id="76021"/>
    <lineage>
        <taxon>Bacteria</taxon>
        <taxon>Bacillati</taxon>
        <taxon>Actinomycetota</taxon>
        <taxon>Actinomycetes</taxon>
        <taxon>Pseudonocardiales</taxon>
        <taxon>Pseudonocardiaceae</taxon>
        <taxon>Amycolatopsis</taxon>
    </lineage>
</organism>